<dbReference type="InterPro" id="IPR025669">
    <property type="entry name" value="AAA_dom"/>
</dbReference>
<dbReference type="PANTHER" id="PTHR13696:SF99">
    <property type="entry name" value="COBYRINIC ACID AC-DIAMIDE SYNTHASE"/>
    <property type="match status" value="1"/>
</dbReference>
<evidence type="ECO:0000313" key="2">
    <source>
        <dbReference type="EMBL" id="SNS98225.1"/>
    </source>
</evidence>
<dbReference type="PANTHER" id="PTHR13696">
    <property type="entry name" value="P-LOOP CONTAINING NUCLEOSIDE TRIPHOSPHATE HYDROLASE"/>
    <property type="match status" value="1"/>
</dbReference>
<proteinExistence type="predicted"/>
<dbReference type="SUPFAM" id="SSF52540">
    <property type="entry name" value="P-loop containing nucleoside triphosphate hydrolases"/>
    <property type="match status" value="1"/>
</dbReference>
<organism evidence="2 3">
    <name type="scientific">Pontibacter ummariensis</name>
    <dbReference type="NCBI Taxonomy" id="1610492"/>
    <lineage>
        <taxon>Bacteria</taxon>
        <taxon>Pseudomonadati</taxon>
        <taxon>Bacteroidota</taxon>
        <taxon>Cytophagia</taxon>
        <taxon>Cytophagales</taxon>
        <taxon>Hymenobacteraceae</taxon>
        <taxon>Pontibacter</taxon>
    </lineage>
</organism>
<reference evidence="3" key="1">
    <citation type="submission" date="2017-06" db="EMBL/GenBank/DDBJ databases">
        <authorList>
            <person name="Varghese N."/>
            <person name="Submissions S."/>
        </authorList>
    </citation>
    <scope>NUCLEOTIDE SEQUENCE [LARGE SCALE GENOMIC DNA]</scope>
    <source>
        <strain evidence="3">NKM1</strain>
    </source>
</reference>
<dbReference type="AlphaFoldDB" id="A0A239IXI1"/>
<dbReference type="Proteomes" id="UP000198432">
    <property type="component" value="Unassembled WGS sequence"/>
</dbReference>
<accession>A0A239IXI1</accession>
<protein>
    <submittedName>
        <fullName evidence="2">Chromosome partitioning protein</fullName>
    </submittedName>
</protein>
<feature type="domain" description="AAA" evidence="1">
    <location>
        <begin position="2"/>
        <end position="171"/>
    </location>
</feature>
<dbReference type="Pfam" id="PF13614">
    <property type="entry name" value="AAA_31"/>
    <property type="match status" value="1"/>
</dbReference>
<dbReference type="CDD" id="cd02042">
    <property type="entry name" value="ParAB_family"/>
    <property type="match status" value="1"/>
</dbReference>
<dbReference type="OrthoDB" id="9815116at2"/>
<evidence type="ECO:0000259" key="1">
    <source>
        <dbReference type="Pfam" id="PF13614"/>
    </source>
</evidence>
<dbReference type="RefSeq" id="WP_089320681.1">
    <property type="nucleotide sequence ID" value="NZ_FZOQ01000019.1"/>
</dbReference>
<dbReference type="Gene3D" id="3.40.50.300">
    <property type="entry name" value="P-loop containing nucleotide triphosphate hydrolases"/>
    <property type="match status" value="1"/>
</dbReference>
<dbReference type="InterPro" id="IPR027417">
    <property type="entry name" value="P-loop_NTPase"/>
</dbReference>
<sequence>MAKIISLVNHKGGVAKSTSALNIAGALRDLGNKVLLIDLDSQANLTLALHREELEFTIGHVLVGEASFDQALLKTSIGIDMIGASFELNQFEIQIAKEKFSEFVLKKRLDLPQVHAYDYIVIDTPPALGVLTINALLFTNYYLIPLQADFFSIQGVKTILESAATISQFNEGLEFVGAFLTRFNKSSNKIIDRDVYSHLSVELGSKLLDTTIRENTALNVAIVQAQDIFSYEPSANGATDYKKLTEEVLERT</sequence>
<keyword evidence="3" id="KW-1185">Reference proteome</keyword>
<gene>
    <name evidence="2" type="ORF">SAMN06296052_11959</name>
</gene>
<dbReference type="PIRSF" id="PIRSF009320">
    <property type="entry name" value="Nuc_binding_HP_1000"/>
    <property type="match status" value="1"/>
</dbReference>
<dbReference type="InterPro" id="IPR050678">
    <property type="entry name" value="DNA_Partitioning_ATPase"/>
</dbReference>
<name>A0A239IXI1_9BACT</name>
<evidence type="ECO:0000313" key="3">
    <source>
        <dbReference type="Proteomes" id="UP000198432"/>
    </source>
</evidence>
<dbReference type="EMBL" id="FZOQ01000019">
    <property type="protein sequence ID" value="SNS98225.1"/>
    <property type="molecule type" value="Genomic_DNA"/>
</dbReference>